<evidence type="ECO:0000313" key="2">
    <source>
        <dbReference type="Proteomes" id="UP001165186"/>
    </source>
</evidence>
<proteinExistence type="predicted"/>
<sequence>MCSTSTSTISQLFPPTPTFTEETLQDLAGKVVLITGAASGIGLELAKIVYSKNATVYIAARSVERANAGIQAIKAEHPSSNSHLSPLAIDLSNLATVKPAVDEFLRKESRLDVLVHNAGVMMPPAGATSEQGYDLEMATNCLGPFRLNKLLSLVMHQTAQSEPPNSVRQIWVSSSVGMNAPKGGVQFDDSGKPTGKLEGMDNYMQTKAGGALLAAEFAKRSASSKVLSLSLNPGIINTELQRNMPSMAQKVMGVVFKPAKFGAYTELYAAFSPEITSTDNGTFYIPWGRRGKLPAHMENSLKTEEEGGSGVAGQFWRWCEEETKQYA</sequence>
<accession>A0ACB5SHN6</accession>
<gene>
    <name evidence="1" type="primary">g10670</name>
    <name evidence="1" type="ORF">NpPPO83_00010670</name>
</gene>
<keyword evidence="2" id="KW-1185">Reference proteome</keyword>
<evidence type="ECO:0000313" key="1">
    <source>
        <dbReference type="EMBL" id="GME41652.1"/>
    </source>
</evidence>
<organism evidence="1 2">
    <name type="scientific">Neofusicoccum parvum</name>
    <dbReference type="NCBI Taxonomy" id="310453"/>
    <lineage>
        <taxon>Eukaryota</taxon>
        <taxon>Fungi</taxon>
        <taxon>Dikarya</taxon>
        <taxon>Ascomycota</taxon>
        <taxon>Pezizomycotina</taxon>
        <taxon>Dothideomycetes</taxon>
        <taxon>Dothideomycetes incertae sedis</taxon>
        <taxon>Botryosphaeriales</taxon>
        <taxon>Botryosphaeriaceae</taxon>
        <taxon>Neofusicoccum</taxon>
    </lineage>
</organism>
<dbReference type="EMBL" id="BSXG01000099">
    <property type="protein sequence ID" value="GME41652.1"/>
    <property type="molecule type" value="Genomic_DNA"/>
</dbReference>
<name>A0ACB5SHN6_9PEZI</name>
<reference evidence="1" key="1">
    <citation type="submission" date="2024-09" db="EMBL/GenBank/DDBJ databases">
        <title>Draft Genome Sequences of Neofusicoccum parvum.</title>
        <authorList>
            <person name="Ashida A."/>
            <person name="Camagna M."/>
            <person name="Tanaka A."/>
            <person name="Takemoto D."/>
        </authorList>
    </citation>
    <scope>NUCLEOTIDE SEQUENCE</scope>
    <source>
        <strain evidence="1">PPO83</strain>
    </source>
</reference>
<dbReference type="Proteomes" id="UP001165186">
    <property type="component" value="Unassembled WGS sequence"/>
</dbReference>
<protein>
    <submittedName>
        <fullName evidence="1">Short-chain dehydrogenase</fullName>
    </submittedName>
</protein>
<comment type="caution">
    <text evidence="1">The sequence shown here is derived from an EMBL/GenBank/DDBJ whole genome shotgun (WGS) entry which is preliminary data.</text>
</comment>